<dbReference type="PANTHER" id="PTHR46847:SF1">
    <property type="entry name" value="D-ALLOSE-BINDING PERIPLASMIC PROTEIN-RELATED"/>
    <property type="match status" value="1"/>
</dbReference>
<feature type="chain" id="PRO_5038951070" evidence="5">
    <location>
        <begin position="24"/>
        <end position="408"/>
    </location>
</feature>
<evidence type="ECO:0000313" key="8">
    <source>
        <dbReference type="Proteomes" id="UP000653674"/>
    </source>
</evidence>
<reference evidence="7" key="1">
    <citation type="submission" date="2021-01" db="EMBL/GenBank/DDBJ databases">
        <title>Whole genome shotgun sequence of Planosporangium flavigriseum NBRC 105377.</title>
        <authorList>
            <person name="Komaki H."/>
            <person name="Tamura T."/>
        </authorList>
    </citation>
    <scope>NUCLEOTIDE SEQUENCE</scope>
    <source>
        <strain evidence="7">NBRC 105377</strain>
    </source>
</reference>
<proteinExistence type="inferred from homology"/>
<keyword evidence="8" id="KW-1185">Reference proteome</keyword>
<evidence type="ECO:0000256" key="5">
    <source>
        <dbReference type="SAM" id="SignalP"/>
    </source>
</evidence>
<dbReference type="RefSeq" id="WP_168076618.1">
    <property type="nucleotide sequence ID" value="NZ_BAAAQJ010000002.1"/>
</dbReference>
<evidence type="ECO:0000256" key="3">
    <source>
        <dbReference type="ARBA" id="ARBA00022729"/>
    </source>
</evidence>
<evidence type="ECO:0000256" key="2">
    <source>
        <dbReference type="ARBA" id="ARBA00007639"/>
    </source>
</evidence>
<dbReference type="InterPro" id="IPR025997">
    <property type="entry name" value="SBP_2_dom"/>
</dbReference>
<dbReference type="NCBIfam" id="NF008185">
    <property type="entry name" value="PRK10936.1"/>
    <property type="match status" value="1"/>
</dbReference>
<dbReference type="Proteomes" id="UP000653674">
    <property type="component" value="Unassembled WGS sequence"/>
</dbReference>
<comment type="caution">
    <text evidence="7">The sequence shown here is derived from an EMBL/GenBank/DDBJ whole genome shotgun (WGS) entry which is preliminary data.</text>
</comment>
<comment type="similarity">
    <text evidence="2">Belongs to the bacterial solute-binding protein 2 family.</text>
</comment>
<comment type="subcellular location">
    <subcellularLocation>
        <location evidence="1">Cell envelope</location>
    </subcellularLocation>
</comment>
<feature type="region of interest" description="Disordered" evidence="4">
    <location>
        <begin position="27"/>
        <end position="51"/>
    </location>
</feature>
<dbReference type="GO" id="GO:0030246">
    <property type="term" value="F:carbohydrate binding"/>
    <property type="evidence" value="ECO:0007669"/>
    <property type="project" value="UniProtKB-ARBA"/>
</dbReference>
<protein>
    <submittedName>
        <fullName evidence="7">TMAO reductase system periplasmic protein TorT</fullName>
    </submittedName>
</protein>
<dbReference type="CDD" id="cd06306">
    <property type="entry name" value="PBP1_TorT-like"/>
    <property type="match status" value="1"/>
</dbReference>
<dbReference type="Gene3D" id="3.40.50.2300">
    <property type="match status" value="2"/>
</dbReference>
<evidence type="ECO:0000256" key="1">
    <source>
        <dbReference type="ARBA" id="ARBA00004196"/>
    </source>
</evidence>
<evidence type="ECO:0000313" key="7">
    <source>
        <dbReference type="EMBL" id="GIG73379.1"/>
    </source>
</evidence>
<accession>A0A8J3LL60</accession>
<dbReference type="EMBL" id="BONU01000008">
    <property type="protein sequence ID" value="GIG73379.1"/>
    <property type="molecule type" value="Genomic_DNA"/>
</dbReference>
<keyword evidence="3 5" id="KW-0732">Signal</keyword>
<sequence length="408" mass="42680">MPKRKAKAVVAALATATALLLTACSSGQDTGGGSSKYDPSKPIPGSDKGSFKASASEIRESLKSDAWWYPTLFVDCNDKATKAEGCNGSRTEGVYNAIPKDLVSKKWKVCFAVPHLSDPYWVAADFGAVEEARRLGVDLDVYEAGGYTELAKQLNQIDDCVSSGANAIVIGAISFNGLDAKVQQLVDQGIVVIDGLNGISNPKVSGRAVLNWREMGGAVGDYLKKQNKAEKVAWFPGPPGAGWAEDATAGFKDAISGSPASIAVTKYGDTSKEVQLKLLEDTLQGDPSISVIAGTAVTADAAVAGNVGGGKAKIFADYLIPSTFDQIKSGKVTCGVSDQPVIQARMAVDMAVRLLEKIPLDEKKGRAFPAPILVCGPGAGADANLDSFIPETTFAPADFKPVFRVNGK</sequence>
<dbReference type="AlphaFoldDB" id="A0A8J3LL60"/>
<name>A0A8J3LL60_9ACTN</name>
<dbReference type="PROSITE" id="PS51257">
    <property type="entry name" value="PROKAR_LIPOPROTEIN"/>
    <property type="match status" value="1"/>
</dbReference>
<gene>
    <name evidence="7" type="ORF">Pfl04_17830</name>
</gene>
<dbReference type="GO" id="GO:0030313">
    <property type="term" value="C:cell envelope"/>
    <property type="evidence" value="ECO:0007669"/>
    <property type="project" value="UniProtKB-SubCell"/>
</dbReference>
<dbReference type="SUPFAM" id="SSF53822">
    <property type="entry name" value="Periplasmic binding protein-like I"/>
    <property type="match status" value="1"/>
</dbReference>
<feature type="signal peptide" evidence="5">
    <location>
        <begin position="1"/>
        <end position="23"/>
    </location>
</feature>
<dbReference type="Pfam" id="PF13407">
    <property type="entry name" value="Peripla_BP_4"/>
    <property type="match status" value="1"/>
</dbReference>
<evidence type="ECO:0000259" key="6">
    <source>
        <dbReference type="Pfam" id="PF13407"/>
    </source>
</evidence>
<dbReference type="PANTHER" id="PTHR46847">
    <property type="entry name" value="D-ALLOSE-BINDING PERIPLASMIC PROTEIN-RELATED"/>
    <property type="match status" value="1"/>
</dbReference>
<evidence type="ECO:0000256" key="4">
    <source>
        <dbReference type="SAM" id="MobiDB-lite"/>
    </source>
</evidence>
<feature type="domain" description="Periplasmic binding protein" evidence="6">
    <location>
        <begin position="110"/>
        <end position="356"/>
    </location>
</feature>
<organism evidence="7 8">
    <name type="scientific">Planosporangium flavigriseum</name>
    <dbReference type="NCBI Taxonomy" id="373681"/>
    <lineage>
        <taxon>Bacteria</taxon>
        <taxon>Bacillati</taxon>
        <taxon>Actinomycetota</taxon>
        <taxon>Actinomycetes</taxon>
        <taxon>Micromonosporales</taxon>
        <taxon>Micromonosporaceae</taxon>
        <taxon>Planosporangium</taxon>
    </lineage>
</organism>
<dbReference type="InterPro" id="IPR028082">
    <property type="entry name" value="Peripla_BP_I"/>
</dbReference>